<accession>A0AAD7HNQ8</accession>
<keyword evidence="3" id="KW-1185">Reference proteome</keyword>
<evidence type="ECO:0000313" key="2">
    <source>
        <dbReference type="EMBL" id="KAJ7724409.1"/>
    </source>
</evidence>
<protein>
    <submittedName>
        <fullName evidence="2">Uncharacterized protein</fullName>
    </submittedName>
</protein>
<dbReference type="AlphaFoldDB" id="A0AAD7HNQ8"/>
<reference evidence="2" key="1">
    <citation type="submission" date="2023-03" db="EMBL/GenBank/DDBJ databases">
        <title>Massive genome expansion in bonnet fungi (Mycena s.s.) driven by repeated elements and novel gene families across ecological guilds.</title>
        <authorList>
            <consortium name="Lawrence Berkeley National Laboratory"/>
            <person name="Harder C.B."/>
            <person name="Miyauchi S."/>
            <person name="Viragh M."/>
            <person name="Kuo A."/>
            <person name="Thoen E."/>
            <person name="Andreopoulos B."/>
            <person name="Lu D."/>
            <person name="Skrede I."/>
            <person name="Drula E."/>
            <person name="Henrissat B."/>
            <person name="Morin E."/>
            <person name="Kohler A."/>
            <person name="Barry K."/>
            <person name="LaButti K."/>
            <person name="Morin E."/>
            <person name="Salamov A."/>
            <person name="Lipzen A."/>
            <person name="Mereny Z."/>
            <person name="Hegedus B."/>
            <person name="Baldrian P."/>
            <person name="Stursova M."/>
            <person name="Weitz H."/>
            <person name="Taylor A."/>
            <person name="Grigoriev I.V."/>
            <person name="Nagy L.G."/>
            <person name="Martin F."/>
            <person name="Kauserud H."/>
        </authorList>
    </citation>
    <scope>NUCLEOTIDE SEQUENCE</scope>
    <source>
        <strain evidence="2">CBHHK182m</strain>
    </source>
</reference>
<feature type="region of interest" description="Disordered" evidence="1">
    <location>
        <begin position="336"/>
        <end position="355"/>
    </location>
</feature>
<organism evidence="2 3">
    <name type="scientific">Mycena metata</name>
    <dbReference type="NCBI Taxonomy" id="1033252"/>
    <lineage>
        <taxon>Eukaryota</taxon>
        <taxon>Fungi</taxon>
        <taxon>Dikarya</taxon>
        <taxon>Basidiomycota</taxon>
        <taxon>Agaricomycotina</taxon>
        <taxon>Agaricomycetes</taxon>
        <taxon>Agaricomycetidae</taxon>
        <taxon>Agaricales</taxon>
        <taxon>Marasmiineae</taxon>
        <taxon>Mycenaceae</taxon>
        <taxon>Mycena</taxon>
    </lineage>
</organism>
<comment type="caution">
    <text evidence="2">The sequence shown here is derived from an EMBL/GenBank/DDBJ whole genome shotgun (WGS) entry which is preliminary data.</text>
</comment>
<gene>
    <name evidence="2" type="ORF">B0H16DRAFT_1786059</name>
</gene>
<sequence>MRVLRKKTCVGPTLDIATRGRKWVAQGAGAAPAARIIHRHMLAPLLLASAGARGAPADAGTCCRRAGTRDIQASAYQHAHGTRRPRAPATVHTPALPDPLLPVPDTPSPAGGCPARYSGVRATQRTGAHTAPGDRAPPAQDQNVAVCASQRSGAHTTREIARPRCCAPTTPWATRHGKLHSTTFKGGGARARNGVKRRYRWDWTLGITRKVGKSSKTVCRSLRVKQVKAAWRGASLASATWYEESEYELPRSLKFLMGDVSRPRKLGSKPFSRRPRIWIDVRRPEFSHPFYCNSKLMDRHVGDGSAFPWRSNSNSEAVRTRLYSTPKDTSNRLHVKKAQNHGGQKSRTAENGVDEDEESFIPIGNTSAEVREYAPNQHKTFLPDKVLRSFYTPRDIQRVLTRQKVLYFHSESFGFQELGKSGGSKITVSGNGVEEDKEKVIKVQD</sequence>
<proteinExistence type="predicted"/>
<evidence type="ECO:0000313" key="3">
    <source>
        <dbReference type="Proteomes" id="UP001215598"/>
    </source>
</evidence>
<dbReference type="Proteomes" id="UP001215598">
    <property type="component" value="Unassembled WGS sequence"/>
</dbReference>
<dbReference type="EMBL" id="JARKIB010000203">
    <property type="protein sequence ID" value="KAJ7724409.1"/>
    <property type="molecule type" value="Genomic_DNA"/>
</dbReference>
<evidence type="ECO:0000256" key="1">
    <source>
        <dbReference type="SAM" id="MobiDB-lite"/>
    </source>
</evidence>
<name>A0AAD7HNQ8_9AGAR</name>